<evidence type="ECO:0000313" key="2">
    <source>
        <dbReference type="Proteomes" id="UP000887577"/>
    </source>
</evidence>
<keyword evidence="2" id="KW-1185">Reference proteome</keyword>
<reference evidence="3" key="1">
    <citation type="submission" date="2022-11" db="UniProtKB">
        <authorList>
            <consortium name="WormBaseParasite"/>
        </authorList>
    </citation>
    <scope>IDENTIFICATION</scope>
</reference>
<feature type="compositionally biased region" description="Low complexity" evidence="1">
    <location>
        <begin position="87"/>
        <end position="106"/>
    </location>
</feature>
<proteinExistence type="predicted"/>
<feature type="compositionally biased region" description="Low complexity" evidence="1">
    <location>
        <begin position="18"/>
        <end position="29"/>
    </location>
</feature>
<dbReference type="WBParaSite" id="PSU_v2.g416.t1">
    <property type="protein sequence ID" value="PSU_v2.g416.t1"/>
    <property type="gene ID" value="PSU_v2.g416"/>
</dbReference>
<name>A0A914Z1M0_9BILA</name>
<organism evidence="2 3">
    <name type="scientific">Panagrolaimus superbus</name>
    <dbReference type="NCBI Taxonomy" id="310955"/>
    <lineage>
        <taxon>Eukaryota</taxon>
        <taxon>Metazoa</taxon>
        <taxon>Ecdysozoa</taxon>
        <taxon>Nematoda</taxon>
        <taxon>Chromadorea</taxon>
        <taxon>Rhabditida</taxon>
        <taxon>Tylenchina</taxon>
        <taxon>Panagrolaimomorpha</taxon>
        <taxon>Panagrolaimoidea</taxon>
        <taxon>Panagrolaimidae</taxon>
        <taxon>Panagrolaimus</taxon>
    </lineage>
</organism>
<dbReference type="Proteomes" id="UP000887577">
    <property type="component" value="Unplaced"/>
</dbReference>
<protein>
    <submittedName>
        <fullName evidence="3">Uncharacterized protein</fullName>
    </submittedName>
</protein>
<accession>A0A914Z1M0</accession>
<evidence type="ECO:0000256" key="1">
    <source>
        <dbReference type="SAM" id="MobiDB-lite"/>
    </source>
</evidence>
<dbReference type="AlphaFoldDB" id="A0A914Z1M0"/>
<feature type="region of interest" description="Disordered" evidence="1">
    <location>
        <begin position="65"/>
        <end position="128"/>
    </location>
</feature>
<evidence type="ECO:0000313" key="3">
    <source>
        <dbReference type="WBParaSite" id="PSU_v2.g416.t1"/>
    </source>
</evidence>
<sequence length="128" mass="13383">MAHGAWGLLDRRPDLPRRQLPAPAPAAGRPADRVLAGGQPGTLSGRPVLVLPDPAGNPLARRCGARAAADPPGLRVRERRLPLPGCRAMGRAPPRFPAAGRRSAGPGRRERRRQDHAGEAAGAAVRTG</sequence>
<feature type="region of interest" description="Disordered" evidence="1">
    <location>
        <begin position="1"/>
        <end position="50"/>
    </location>
</feature>